<evidence type="ECO:0000313" key="3">
    <source>
        <dbReference type="Proteomes" id="UP000287651"/>
    </source>
</evidence>
<evidence type="ECO:0000256" key="1">
    <source>
        <dbReference type="SAM" id="Coils"/>
    </source>
</evidence>
<accession>A0A427ARK5</accession>
<evidence type="ECO:0000313" key="2">
    <source>
        <dbReference type="EMBL" id="RRT78872.1"/>
    </source>
</evidence>
<protein>
    <submittedName>
        <fullName evidence="2">Uncharacterized protein</fullName>
    </submittedName>
</protein>
<keyword evidence="1" id="KW-0175">Coiled coil</keyword>
<name>A0A427ARK5_ENSVE</name>
<proteinExistence type="predicted"/>
<dbReference type="EMBL" id="AMZH03001565">
    <property type="protein sequence ID" value="RRT78872.1"/>
    <property type="molecule type" value="Genomic_DNA"/>
</dbReference>
<comment type="caution">
    <text evidence="2">The sequence shown here is derived from an EMBL/GenBank/DDBJ whole genome shotgun (WGS) entry which is preliminary data.</text>
</comment>
<dbReference type="AlphaFoldDB" id="A0A427ARK5"/>
<reference evidence="2 3" key="1">
    <citation type="journal article" date="2014" name="Agronomy (Basel)">
        <title>A Draft Genome Sequence for Ensete ventricosum, the Drought-Tolerant Tree Against Hunger.</title>
        <authorList>
            <person name="Harrison J."/>
            <person name="Moore K.A."/>
            <person name="Paszkiewicz K."/>
            <person name="Jones T."/>
            <person name="Grant M."/>
            <person name="Ambacheew D."/>
            <person name="Muzemil S."/>
            <person name="Studholme D.J."/>
        </authorList>
    </citation>
    <scope>NUCLEOTIDE SEQUENCE [LARGE SCALE GENOMIC DNA]</scope>
</reference>
<organism evidence="2 3">
    <name type="scientific">Ensete ventricosum</name>
    <name type="common">Abyssinian banana</name>
    <name type="synonym">Musa ensete</name>
    <dbReference type="NCBI Taxonomy" id="4639"/>
    <lineage>
        <taxon>Eukaryota</taxon>
        <taxon>Viridiplantae</taxon>
        <taxon>Streptophyta</taxon>
        <taxon>Embryophyta</taxon>
        <taxon>Tracheophyta</taxon>
        <taxon>Spermatophyta</taxon>
        <taxon>Magnoliopsida</taxon>
        <taxon>Liliopsida</taxon>
        <taxon>Zingiberales</taxon>
        <taxon>Musaceae</taxon>
        <taxon>Ensete</taxon>
    </lineage>
</organism>
<dbReference type="Proteomes" id="UP000287651">
    <property type="component" value="Unassembled WGS sequence"/>
</dbReference>
<sequence length="176" mass="20498">MSELGEATQWVERADMELNEVQADLADSQHQLKEQKASRWKSDDDLLKMMKENEAIKIELPSKCIVDYKQSIRFGWGLRQMGQVSYEYGYRVALAHFQAWHPNIEVDIDPFIKKSEDSSVPMETLPWFHPFNPTCITSSFRKDTVFLEAKELLDPALLDFHLRHFGRADERSGDPH</sequence>
<feature type="coiled-coil region" evidence="1">
    <location>
        <begin position="11"/>
        <end position="38"/>
    </location>
</feature>
<gene>
    <name evidence="2" type="ORF">B296_00001669</name>
</gene>